<name>A0A0A9EZU0_ARUDO</name>
<evidence type="ECO:0000313" key="1">
    <source>
        <dbReference type="EMBL" id="JAE04489.1"/>
    </source>
</evidence>
<sequence>MLMVSLLDASFDERTISTKTAVAN</sequence>
<accession>A0A0A9EZU0</accession>
<protein>
    <submittedName>
        <fullName evidence="1">Uncharacterized protein</fullName>
    </submittedName>
</protein>
<reference evidence="1" key="1">
    <citation type="submission" date="2014-09" db="EMBL/GenBank/DDBJ databases">
        <authorList>
            <person name="Magalhaes I.L.F."/>
            <person name="Oliveira U."/>
            <person name="Santos F.R."/>
            <person name="Vidigal T.H.D.A."/>
            <person name="Brescovit A.D."/>
            <person name="Santos A.J."/>
        </authorList>
    </citation>
    <scope>NUCLEOTIDE SEQUENCE</scope>
    <source>
        <tissue evidence="1">Shoot tissue taken approximately 20 cm above the soil surface</tissue>
    </source>
</reference>
<reference evidence="1" key="2">
    <citation type="journal article" date="2015" name="Data Brief">
        <title>Shoot transcriptome of the giant reed, Arundo donax.</title>
        <authorList>
            <person name="Barrero R.A."/>
            <person name="Guerrero F.D."/>
            <person name="Moolhuijzen P."/>
            <person name="Goolsby J.A."/>
            <person name="Tidwell J."/>
            <person name="Bellgard S.E."/>
            <person name="Bellgard M.I."/>
        </authorList>
    </citation>
    <scope>NUCLEOTIDE SEQUENCE</scope>
    <source>
        <tissue evidence="1">Shoot tissue taken approximately 20 cm above the soil surface</tissue>
    </source>
</reference>
<dbReference type="AlphaFoldDB" id="A0A0A9EZU0"/>
<dbReference type="EMBL" id="GBRH01193407">
    <property type="protein sequence ID" value="JAE04489.1"/>
    <property type="molecule type" value="Transcribed_RNA"/>
</dbReference>
<proteinExistence type="predicted"/>
<organism evidence="1">
    <name type="scientific">Arundo donax</name>
    <name type="common">Giant reed</name>
    <name type="synonym">Donax arundinaceus</name>
    <dbReference type="NCBI Taxonomy" id="35708"/>
    <lineage>
        <taxon>Eukaryota</taxon>
        <taxon>Viridiplantae</taxon>
        <taxon>Streptophyta</taxon>
        <taxon>Embryophyta</taxon>
        <taxon>Tracheophyta</taxon>
        <taxon>Spermatophyta</taxon>
        <taxon>Magnoliopsida</taxon>
        <taxon>Liliopsida</taxon>
        <taxon>Poales</taxon>
        <taxon>Poaceae</taxon>
        <taxon>PACMAD clade</taxon>
        <taxon>Arundinoideae</taxon>
        <taxon>Arundineae</taxon>
        <taxon>Arundo</taxon>
    </lineage>
</organism>